<keyword evidence="6 8" id="KW-0238">DNA-binding</keyword>
<evidence type="ECO:0000313" key="12">
    <source>
        <dbReference type="EMBL" id="MSU06938.1"/>
    </source>
</evidence>
<dbReference type="EMBL" id="VUNN01000020">
    <property type="protein sequence ID" value="MSU06938.1"/>
    <property type="molecule type" value="Genomic_DNA"/>
</dbReference>
<dbReference type="RefSeq" id="WP_154426210.1">
    <property type="nucleotide sequence ID" value="NZ_JAQYGB010000053.1"/>
</dbReference>
<keyword evidence="7 8" id="KW-0804">Transcription</keyword>
<keyword evidence="13" id="KW-1185">Reference proteome</keyword>
<accession>A0A7X2TSG7</accession>
<keyword evidence="1 8" id="KW-0678">Repressor</keyword>
<dbReference type="GO" id="GO:0005524">
    <property type="term" value="F:ATP binding"/>
    <property type="evidence" value="ECO:0007669"/>
    <property type="project" value="UniProtKB-UniRule"/>
</dbReference>
<keyword evidence="8" id="KW-0862">Zinc</keyword>
<evidence type="ECO:0000256" key="8">
    <source>
        <dbReference type="HAMAP-Rule" id="MF_00440"/>
    </source>
</evidence>
<dbReference type="AlphaFoldDB" id="A0A7X2TSG7"/>
<feature type="zinc finger region" evidence="8">
    <location>
        <begin position="3"/>
        <end position="34"/>
    </location>
</feature>
<dbReference type="InterPro" id="IPR003796">
    <property type="entry name" value="RNR_NrdR-like"/>
</dbReference>
<proteinExistence type="inferred from homology"/>
<keyword evidence="2 8" id="KW-0547">Nucleotide-binding</keyword>
<keyword evidence="3 8" id="KW-0863">Zinc-finger</keyword>
<dbReference type="InterPro" id="IPR055173">
    <property type="entry name" value="NrdR-like_N"/>
</dbReference>
<feature type="region of interest" description="Disordered" evidence="10">
    <location>
        <begin position="1"/>
        <end position="21"/>
    </location>
</feature>
<evidence type="ECO:0000256" key="6">
    <source>
        <dbReference type="ARBA" id="ARBA00023125"/>
    </source>
</evidence>
<comment type="cofactor">
    <cofactor evidence="8">
        <name>Zn(2+)</name>
        <dbReference type="ChEBI" id="CHEBI:29105"/>
    </cofactor>
    <text evidence="8">Binds 1 zinc ion.</text>
</comment>
<evidence type="ECO:0000256" key="7">
    <source>
        <dbReference type="ARBA" id="ARBA00023163"/>
    </source>
</evidence>
<dbReference type="NCBIfam" id="TIGR00244">
    <property type="entry name" value="transcriptional regulator NrdR"/>
    <property type="match status" value="1"/>
</dbReference>
<comment type="caution">
    <text evidence="12">The sequence shown here is derived from an EMBL/GenBank/DDBJ whole genome shotgun (WGS) entry which is preliminary data.</text>
</comment>
<evidence type="ECO:0000256" key="9">
    <source>
        <dbReference type="SAM" id="Coils"/>
    </source>
</evidence>
<evidence type="ECO:0000259" key="11">
    <source>
        <dbReference type="PROSITE" id="PS51161"/>
    </source>
</evidence>
<dbReference type="PROSITE" id="PS51161">
    <property type="entry name" value="ATP_CONE"/>
    <property type="match status" value="1"/>
</dbReference>
<reference evidence="12 13" key="1">
    <citation type="submission" date="2019-08" db="EMBL/GenBank/DDBJ databases">
        <title>In-depth cultivation of the pig gut microbiome towards novel bacterial diversity and tailored functional studies.</title>
        <authorList>
            <person name="Wylensek D."/>
            <person name="Hitch T.C.A."/>
            <person name="Clavel T."/>
        </authorList>
    </citation>
    <scope>NUCLEOTIDE SEQUENCE [LARGE SCALE GENOMIC DNA]</scope>
    <source>
        <strain evidence="12 13">NM-380-WT-3C1</strain>
    </source>
</reference>
<comment type="function">
    <text evidence="8">Negatively regulates transcription of bacterial ribonucleotide reductase nrd genes and operons by binding to NrdR-boxes.</text>
</comment>
<organism evidence="12 13">
    <name type="scientific">Bullifex porci</name>
    <dbReference type="NCBI Taxonomy" id="2606638"/>
    <lineage>
        <taxon>Bacteria</taxon>
        <taxon>Pseudomonadati</taxon>
        <taxon>Spirochaetota</taxon>
        <taxon>Spirochaetia</taxon>
        <taxon>Spirochaetales</taxon>
        <taxon>Spirochaetaceae</taxon>
        <taxon>Bullifex</taxon>
    </lineage>
</organism>
<evidence type="ECO:0000256" key="3">
    <source>
        <dbReference type="ARBA" id="ARBA00022771"/>
    </source>
</evidence>
<keyword evidence="5 8" id="KW-0805">Transcription regulation</keyword>
<evidence type="ECO:0000256" key="10">
    <source>
        <dbReference type="SAM" id="MobiDB-lite"/>
    </source>
</evidence>
<dbReference type="InterPro" id="IPR005144">
    <property type="entry name" value="ATP-cone_dom"/>
</dbReference>
<name>A0A7X2TSG7_9SPIO</name>
<evidence type="ECO:0000256" key="5">
    <source>
        <dbReference type="ARBA" id="ARBA00023015"/>
    </source>
</evidence>
<dbReference type="GO" id="GO:0045892">
    <property type="term" value="P:negative regulation of DNA-templated transcription"/>
    <property type="evidence" value="ECO:0007669"/>
    <property type="project" value="UniProtKB-UniRule"/>
</dbReference>
<dbReference type="GO" id="GO:0003677">
    <property type="term" value="F:DNA binding"/>
    <property type="evidence" value="ECO:0007669"/>
    <property type="project" value="UniProtKB-KW"/>
</dbReference>
<sequence>MKCPRCSHEQDKVLESRQNRDSTTIRRRRECLNCGYRFTSYEKIEEKPIIVIKKNGSQQPFDIKKVERGILTCTDKLKINHEDIEKILQRIEDNVREIARNKKVVKSTEIGEETLKQLYTLSPVAYVRFASVYRAFDDLDMFIEEIEHIANQVKNS</sequence>
<feature type="domain" description="ATP-cone" evidence="11">
    <location>
        <begin position="49"/>
        <end position="141"/>
    </location>
</feature>
<dbReference type="Proteomes" id="UP000460549">
    <property type="component" value="Unassembled WGS sequence"/>
</dbReference>
<dbReference type="Pfam" id="PF03477">
    <property type="entry name" value="ATP-cone"/>
    <property type="match status" value="1"/>
</dbReference>
<evidence type="ECO:0000256" key="2">
    <source>
        <dbReference type="ARBA" id="ARBA00022741"/>
    </source>
</evidence>
<gene>
    <name evidence="8 12" type="primary">nrdR</name>
    <name evidence="12" type="ORF">FYJ80_09165</name>
</gene>
<dbReference type="HAMAP" id="MF_00440">
    <property type="entry name" value="NrdR"/>
    <property type="match status" value="1"/>
</dbReference>
<evidence type="ECO:0000256" key="1">
    <source>
        <dbReference type="ARBA" id="ARBA00022491"/>
    </source>
</evidence>
<evidence type="ECO:0000313" key="13">
    <source>
        <dbReference type="Proteomes" id="UP000460549"/>
    </source>
</evidence>
<keyword evidence="8" id="KW-0479">Metal-binding</keyword>
<feature type="coiled-coil region" evidence="9">
    <location>
        <begin position="74"/>
        <end position="101"/>
    </location>
</feature>
<dbReference type="GO" id="GO:0008270">
    <property type="term" value="F:zinc ion binding"/>
    <property type="evidence" value="ECO:0007669"/>
    <property type="project" value="UniProtKB-UniRule"/>
</dbReference>
<keyword evidence="9" id="KW-0175">Coiled coil</keyword>
<protein>
    <recommendedName>
        <fullName evidence="8">Transcriptional repressor NrdR</fullName>
    </recommendedName>
</protein>
<evidence type="ECO:0000256" key="4">
    <source>
        <dbReference type="ARBA" id="ARBA00022840"/>
    </source>
</evidence>
<keyword evidence="4 8" id="KW-0067">ATP-binding</keyword>
<comment type="similarity">
    <text evidence="8">Belongs to the NrdR family.</text>
</comment>
<dbReference type="PANTHER" id="PTHR30455:SF2">
    <property type="entry name" value="TRANSCRIPTIONAL REPRESSOR NRDR"/>
    <property type="match status" value="1"/>
</dbReference>
<dbReference type="PANTHER" id="PTHR30455">
    <property type="entry name" value="TRANSCRIPTIONAL REPRESSOR NRDR"/>
    <property type="match status" value="1"/>
</dbReference>
<dbReference type="Pfam" id="PF22811">
    <property type="entry name" value="Zn_ribbon_NrdR"/>
    <property type="match status" value="1"/>
</dbReference>